<dbReference type="InterPro" id="IPR050131">
    <property type="entry name" value="Peptidase_S8_subtilisin-like"/>
</dbReference>
<dbReference type="PROSITE" id="PS00136">
    <property type="entry name" value="SUBTILASE_ASP"/>
    <property type="match status" value="1"/>
</dbReference>
<dbReference type="GO" id="GO:0006508">
    <property type="term" value="P:proteolysis"/>
    <property type="evidence" value="ECO:0007669"/>
    <property type="project" value="UniProtKB-KW"/>
</dbReference>
<keyword evidence="4 9" id="KW-0645">Protease</keyword>
<dbReference type="Gene3D" id="3.40.50.200">
    <property type="entry name" value="Peptidase S8/S53 domain"/>
    <property type="match status" value="2"/>
</dbReference>
<accession>A0A081NZF4</accession>
<evidence type="ECO:0000256" key="7">
    <source>
        <dbReference type="ARBA" id="ARBA00022825"/>
    </source>
</evidence>
<dbReference type="Proteomes" id="UP000028123">
    <property type="component" value="Unassembled WGS sequence"/>
</dbReference>
<keyword evidence="14" id="KW-1185">Reference proteome</keyword>
<dbReference type="InterPro" id="IPR010259">
    <property type="entry name" value="S8pro/Inhibitor_I9"/>
</dbReference>
<comment type="caution">
    <text evidence="13">The sequence shown here is derived from an EMBL/GenBank/DDBJ whole genome shotgun (WGS) entry which is preliminary data.</text>
</comment>
<dbReference type="InterPro" id="IPR015500">
    <property type="entry name" value="Peptidase_S8_subtilisin-rel"/>
</dbReference>
<dbReference type="InterPro" id="IPR000209">
    <property type="entry name" value="Peptidase_S8/S53_dom"/>
</dbReference>
<evidence type="ECO:0000256" key="11">
    <source>
        <dbReference type="SAM" id="SignalP"/>
    </source>
</evidence>
<gene>
    <name evidence="13" type="ORF">ET33_12395</name>
</gene>
<dbReference type="PROSITE" id="PS51892">
    <property type="entry name" value="SUBTILASE"/>
    <property type="match status" value="1"/>
</dbReference>
<feature type="domain" description="SLH" evidence="12">
    <location>
        <begin position="1342"/>
        <end position="1405"/>
    </location>
</feature>
<keyword evidence="3" id="KW-0964">Secreted</keyword>
<dbReference type="PANTHER" id="PTHR43806:SF65">
    <property type="entry name" value="SERINE PROTEASE APRX"/>
    <property type="match status" value="1"/>
</dbReference>
<dbReference type="InterPro" id="IPR022398">
    <property type="entry name" value="Peptidase_S8_His-AS"/>
</dbReference>
<dbReference type="InterPro" id="IPR023828">
    <property type="entry name" value="Peptidase_S8_Ser-AS"/>
</dbReference>
<dbReference type="PANTHER" id="PTHR43806">
    <property type="entry name" value="PEPTIDASE S8"/>
    <property type="match status" value="1"/>
</dbReference>
<dbReference type="eggNOG" id="COG4625">
    <property type="taxonomic scope" value="Bacteria"/>
</dbReference>
<feature type="active site" description="Charge relay system" evidence="8 9">
    <location>
        <position position="266"/>
    </location>
</feature>
<dbReference type="EMBL" id="JNVM01000019">
    <property type="protein sequence ID" value="KEQ23827.1"/>
    <property type="molecule type" value="Genomic_DNA"/>
</dbReference>
<sequence>MKRSFDMRRAKFSRLSLLSTLLTAGLMMQSVAQAAPLTSVSGTPSSIVDPQLVRTHSLSPKANAFISDKLNTTSTNKVNVIVQLSGQPVSVGKYASDLGQQQLSAESIESAVNSEQSSMISLAKSEGIDLKVNYQYNTVLNGMEITLPANQIPELATIPGVKSIHENRTYYALPVEAPQPVDAVTGNYDVAPIKQIGAQDAWAKGLTGKGLKVGVIDSGVDYLHPDLRDAYKGGYNSSFNTSDPYEEPPIPKDQHPFGKGFAGTSHGTHVSGTIAGRAKNTNTDVVQKGIAYEADLYVYKVLSRNPKTGSSSGSSAQVIDGIERAVKDKMDVINLSLGSDEEKDPNAPDSIAINNAVLGGIVAVVASGNAGDKGPYFYSMGSPASSQLAISVGAVTSPSNRYKASVTSSVYEAVYYPLNVMGWKTGQEDFKAILGTNPIEAVYVGLGQDDDYKGKNVAEKIAFVSRGSLAFVDKIKNAKKWGAKAIVIFNGNITQDANGNDIPDLSPNLSGRDGHIDSFIGDDFEYIPAFDMSGQQGRALAAAVLANPDKPFRLTFGPSYPQTIDKGDTMATFSSRGPLSDDKLSIKPDISAPGVNVLSTYPAYGKMIPGASYAQAYKRSNGTSMATPHVAGVALLLKQQHPDWTPFDIRAAIANTADGIKDSKETPYDVYSQGAGRINVSQAVYTPAVLQTVDQITILDKNLNPQEVVNYGSSASFGLMAAGSIAKKEQLQLKNTSDKAVTYKASVKLHPNVTSDPNNPVKTPDVNNIVATLEGLASGNTVAAGAKSTQKFSLSVTPKATAADGVYEGEVLLESPGLPSLHLPFVVHVGTKRPDNGFGLQDVTLSRTVITPSKSTDISVTLTAKDSNYLDLNVYGVDDKYVGTMGQILKQDASGKPQLLAPGTYTFQNVDGTYINDKVDGNGKPIVQRLKEGTYKLMVRALILDAKGQPKRDAKGELIQYVAWNTLRFSSTDDSSTPINNSGGGFYYGGSVSGSTEQSGSTPSVDAVVNQGQTSASLKRTVTTDGNTLTATITDADLKAALKTESGTPVAVVVSVYATASQQVIVKLTPDQVNTLKASGEQNSVVVSNGNASISLPVSVLKRVPAAAGLNVAVRYDAERASAFADGFPGAKVTGTPVSFAVNTVNGSDTQPIAVSNRDFLKSSFIVSGNTDANTLGVLYIDNGKVYAVPANVALNKDGTRTVTVNRPGISTYAVATRAISFTDIDTSWAQSHIQALANRLLLNGTSASAFSPKEQVTRAQFSAMLVRALGLHAGSKAPFQDVSASDWFADDIAAAYEAGLVNGVEEGRFDPHASISRQDLAVMLSRASSLIQLTPKSNPSRKPYADASEFAGYATNSIDAVTKSGLMSGDEIDGTPHFHPAAPTTREAAATVLYNLLQNGSLIN</sequence>
<evidence type="ECO:0000256" key="5">
    <source>
        <dbReference type="ARBA" id="ARBA00022729"/>
    </source>
</evidence>
<evidence type="ECO:0000313" key="14">
    <source>
        <dbReference type="Proteomes" id="UP000028123"/>
    </source>
</evidence>
<protein>
    <submittedName>
        <fullName evidence="13">Serine protease</fullName>
    </submittedName>
</protein>
<dbReference type="InterPro" id="IPR023827">
    <property type="entry name" value="Peptidase_S8_Asp-AS"/>
</dbReference>
<dbReference type="InterPro" id="IPR046450">
    <property type="entry name" value="PA_dom_sf"/>
</dbReference>
<keyword evidence="5 11" id="KW-0732">Signal</keyword>
<organism evidence="13 14">
    <name type="scientific">Paenibacillus tyrfis</name>
    <dbReference type="NCBI Taxonomy" id="1501230"/>
    <lineage>
        <taxon>Bacteria</taxon>
        <taxon>Bacillati</taxon>
        <taxon>Bacillota</taxon>
        <taxon>Bacilli</taxon>
        <taxon>Bacillales</taxon>
        <taxon>Paenibacillaceae</taxon>
        <taxon>Paenibacillus</taxon>
    </lineage>
</organism>
<evidence type="ECO:0000256" key="8">
    <source>
        <dbReference type="PIRSR" id="PIRSR615500-1"/>
    </source>
</evidence>
<feature type="domain" description="SLH" evidence="12">
    <location>
        <begin position="1276"/>
        <end position="1339"/>
    </location>
</feature>
<dbReference type="PRINTS" id="PR00723">
    <property type="entry name" value="SUBTILISIN"/>
</dbReference>
<evidence type="ECO:0000256" key="10">
    <source>
        <dbReference type="RuleBase" id="RU003355"/>
    </source>
</evidence>
<keyword evidence="2" id="KW-0134">Cell wall</keyword>
<dbReference type="Pfam" id="PF00395">
    <property type="entry name" value="SLH"/>
    <property type="match status" value="3"/>
</dbReference>
<feature type="domain" description="SLH" evidence="12">
    <location>
        <begin position="1217"/>
        <end position="1275"/>
    </location>
</feature>
<dbReference type="Pfam" id="PF02225">
    <property type="entry name" value="PA"/>
    <property type="match status" value="1"/>
</dbReference>
<dbReference type="InterPro" id="IPR036852">
    <property type="entry name" value="Peptidase_S8/S53_dom_sf"/>
</dbReference>
<feature type="active site" description="Charge relay system" evidence="8 9">
    <location>
        <position position="624"/>
    </location>
</feature>
<evidence type="ECO:0000256" key="1">
    <source>
        <dbReference type="ARBA" id="ARBA00011073"/>
    </source>
</evidence>
<dbReference type="Pfam" id="PF05922">
    <property type="entry name" value="Inhibitor_I9"/>
    <property type="match status" value="1"/>
</dbReference>
<feature type="chain" id="PRO_5001761134" evidence="11">
    <location>
        <begin position="35"/>
        <end position="1405"/>
    </location>
</feature>
<evidence type="ECO:0000313" key="13">
    <source>
        <dbReference type="EMBL" id="KEQ23827.1"/>
    </source>
</evidence>
<dbReference type="InterPro" id="IPR003137">
    <property type="entry name" value="PA_domain"/>
</dbReference>
<dbReference type="GO" id="GO:0004252">
    <property type="term" value="F:serine-type endopeptidase activity"/>
    <property type="evidence" value="ECO:0007669"/>
    <property type="project" value="UniProtKB-UniRule"/>
</dbReference>
<evidence type="ECO:0000256" key="2">
    <source>
        <dbReference type="ARBA" id="ARBA00022512"/>
    </source>
</evidence>
<reference evidence="13 14" key="1">
    <citation type="submission" date="2014-06" db="EMBL/GenBank/DDBJ databases">
        <title>Draft genome sequence of Paenibacillus sp. MSt1.</title>
        <authorList>
            <person name="Aw Y.K."/>
            <person name="Ong K.S."/>
            <person name="Gan H.M."/>
            <person name="Lee S.M."/>
        </authorList>
    </citation>
    <scope>NUCLEOTIDE SEQUENCE [LARGE SCALE GENOMIC DNA]</scope>
    <source>
        <strain evidence="13 14">MSt1</strain>
    </source>
</reference>
<evidence type="ECO:0000256" key="9">
    <source>
        <dbReference type="PROSITE-ProRule" id="PRU01240"/>
    </source>
</evidence>
<feature type="signal peptide" evidence="11">
    <location>
        <begin position="1"/>
        <end position="34"/>
    </location>
</feature>
<keyword evidence="6 9" id="KW-0378">Hydrolase</keyword>
<dbReference type="InterPro" id="IPR001119">
    <property type="entry name" value="SLH_dom"/>
</dbReference>
<dbReference type="CDD" id="cd07474">
    <property type="entry name" value="Peptidases_S8_subtilisin_Vpr-like"/>
    <property type="match status" value="1"/>
</dbReference>
<feature type="active site" description="Charge relay system" evidence="8 9">
    <location>
        <position position="217"/>
    </location>
</feature>
<dbReference type="PROSITE" id="PS51272">
    <property type="entry name" value="SLH"/>
    <property type="match status" value="3"/>
</dbReference>
<dbReference type="SUPFAM" id="SSF52025">
    <property type="entry name" value="PA domain"/>
    <property type="match status" value="1"/>
</dbReference>
<keyword evidence="7 9" id="KW-0720">Serine protease</keyword>
<dbReference type="PROSITE" id="PS00137">
    <property type="entry name" value="SUBTILASE_HIS"/>
    <property type="match status" value="1"/>
</dbReference>
<dbReference type="InterPro" id="IPR034213">
    <property type="entry name" value="S8_Vpr-like"/>
</dbReference>
<evidence type="ECO:0000256" key="3">
    <source>
        <dbReference type="ARBA" id="ARBA00022525"/>
    </source>
</evidence>
<comment type="similarity">
    <text evidence="1 9 10">Belongs to the peptidase S8 family.</text>
</comment>
<dbReference type="Gene3D" id="3.50.30.30">
    <property type="match status" value="1"/>
</dbReference>
<evidence type="ECO:0000259" key="12">
    <source>
        <dbReference type="PROSITE" id="PS51272"/>
    </source>
</evidence>
<name>A0A081NZF4_9BACL</name>
<dbReference type="eggNOG" id="COG1404">
    <property type="taxonomic scope" value="Bacteria"/>
</dbReference>
<proteinExistence type="inferred from homology"/>
<dbReference type="PROSITE" id="PS00138">
    <property type="entry name" value="SUBTILASE_SER"/>
    <property type="match status" value="1"/>
</dbReference>
<dbReference type="Pfam" id="PF00082">
    <property type="entry name" value="Peptidase_S8"/>
    <property type="match status" value="1"/>
</dbReference>
<dbReference type="SUPFAM" id="SSF52743">
    <property type="entry name" value="Subtilisin-like"/>
    <property type="match status" value="1"/>
</dbReference>
<evidence type="ECO:0000256" key="6">
    <source>
        <dbReference type="ARBA" id="ARBA00022801"/>
    </source>
</evidence>
<evidence type="ECO:0000256" key="4">
    <source>
        <dbReference type="ARBA" id="ARBA00022670"/>
    </source>
</evidence>